<sequence>MDINEIRPGMSCLTREGIGYVLEVDRQSQLVLLQREAETIPVQVRSDEILSSREG</sequence>
<dbReference type="RefSeq" id="WP_005899115.1">
    <property type="nucleotide sequence ID" value="NZ_AQGQ01000046.1"/>
</dbReference>
<proteinExistence type="predicted"/>
<evidence type="ECO:0000313" key="2">
    <source>
        <dbReference type="Proteomes" id="UP000013526"/>
    </source>
</evidence>
<gene>
    <name evidence="1" type="ORF">G113_09010</name>
</gene>
<dbReference type="Proteomes" id="UP000013526">
    <property type="component" value="Unassembled WGS sequence"/>
</dbReference>
<accession>R1F6J0</accession>
<evidence type="ECO:0000313" key="1">
    <source>
        <dbReference type="EMBL" id="EOD55428.1"/>
    </source>
</evidence>
<reference evidence="1 2" key="1">
    <citation type="journal article" date="2013" name="Genome Announc.">
        <title>Draft Genome Sequence of Aeromonas molluscorum Strain 848TT, Isolated from Bivalve Molluscs.</title>
        <authorList>
            <person name="Spataro N."/>
            <person name="Farfan M."/>
            <person name="Albarral V."/>
            <person name="Sanglas A."/>
            <person name="Loren J.G."/>
            <person name="Fuste M.C."/>
            <person name="Bosch E."/>
        </authorList>
    </citation>
    <scope>NUCLEOTIDE SEQUENCE [LARGE SCALE GENOMIC DNA]</scope>
    <source>
        <strain evidence="1 2">848</strain>
    </source>
</reference>
<dbReference type="AlphaFoldDB" id="R1F6J0"/>
<organism evidence="1 2">
    <name type="scientific">Aeromonas molluscorum 848</name>
    <dbReference type="NCBI Taxonomy" id="1268236"/>
    <lineage>
        <taxon>Bacteria</taxon>
        <taxon>Pseudomonadati</taxon>
        <taxon>Pseudomonadota</taxon>
        <taxon>Gammaproteobacteria</taxon>
        <taxon>Aeromonadales</taxon>
        <taxon>Aeromonadaceae</taxon>
        <taxon>Aeromonas</taxon>
    </lineage>
</organism>
<name>R1F6J0_9GAMM</name>
<protein>
    <submittedName>
        <fullName evidence="1">Uncharacterized protein</fullName>
    </submittedName>
</protein>
<dbReference type="EMBL" id="AQGQ01000046">
    <property type="protein sequence ID" value="EOD55428.1"/>
    <property type="molecule type" value="Genomic_DNA"/>
</dbReference>
<keyword evidence="2" id="KW-1185">Reference proteome</keyword>
<comment type="caution">
    <text evidence="1">The sequence shown here is derived from an EMBL/GenBank/DDBJ whole genome shotgun (WGS) entry which is preliminary data.</text>
</comment>
<dbReference type="PATRIC" id="fig|1268236.3.peg.1778"/>